<organism evidence="1 2">
    <name type="scientific">Tenacibaculum piscium</name>
    <dbReference type="NCBI Taxonomy" id="1458515"/>
    <lineage>
        <taxon>Bacteria</taxon>
        <taxon>Pseudomonadati</taxon>
        <taxon>Bacteroidota</taxon>
        <taxon>Flavobacteriia</taxon>
        <taxon>Flavobacteriales</taxon>
        <taxon>Flavobacteriaceae</taxon>
        <taxon>Tenacibaculum</taxon>
    </lineage>
</organism>
<reference evidence="2" key="1">
    <citation type="submission" date="2017-11" db="EMBL/GenBank/DDBJ databases">
        <authorList>
            <person name="Duchaud E."/>
        </authorList>
    </citation>
    <scope>NUCLEOTIDE SEQUENCE [LARGE SCALE GENOMIC DNA]</scope>
    <source>
        <strain evidence="2">Tenacibaculum sp. TNO020</strain>
    </source>
</reference>
<dbReference type="OrthoDB" id="1053324at2"/>
<gene>
    <name evidence="1" type="ORF">TNO020_40125</name>
</gene>
<sequence>MKVQEIKNKMIAVKENESSLKDLNSTSKVSIWNLFLFIVAFCFQDLRSYFDAHRKYIDYRLAHEKAGTLPWYRIMALAFQNGFDLIADTDKFQNETATSEEIDASKIIKYATANDGEVPGTIVIKVATEINGKLSRITSQQEESLEQYFEEIKFAGDDITVINHLADKLFLTLKIYRDALVLDETGMSILHGNKPIEEALQQFMKELPFDGELILQSLVDKLQAIKGVKIAHIVEVKSSSLDASKDTHGTPQLIEVSKIPASGYFEIETFENISYVV</sequence>
<dbReference type="AlphaFoldDB" id="A0A2H1YHC0"/>
<evidence type="ECO:0000313" key="1">
    <source>
        <dbReference type="EMBL" id="SOS74906.1"/>
    </source>
</evidence>
<dbReference type="Proteomes" id="UP000234211">
    <property type="component" value="Unassembled WGS sequence"/>
</dbReference>
<dbReference type="EMBL" id="OENF01000034">
    <property type="protein sequence ID" value="SOS74906.1"/>
    <property type="molecule type" value="Genomic_DNA"/>
</dbReference>
<evidence type="ECO:0000313" key="2">
    <source>
        <dbReference type="Proteomes" id="UP000234211"/>
    </source>
</evidence>
<name>A0A2H1YHC0_9FLAO</name>
<proteinExistence type="predicted"/>
<evidence type="ECO:0008006" key="3">
    <source>
        <dbReference type="Google" id="ProtNLM"/>
    </source>
</evidence>
<accession>A0A2H1YHC0</accession>
<keyword evidence="2" id="KW-1185">Reference proteome</keyword>
<dbReference type="RefSeq" id="WP_101917465.1">
    <property type="nucleotide sequence ID" value="NZ_OENF01000034.1"/>
</dbReference>
<protein>
    <recommendedName>
        <fullName evidence="3">Nucleotidyltransferase</fullName>
    </recommendedName>
</protein>